<dbReference type="InterPro" id="IPR006204">
    <property type="entry name" value="GHMP_kinase_N_dom"/>
</dbReference>
<accession>A0A8H6CDB6</accession>
<evidence type="ECO:0000256" key="7">
    <source>
        <dbReference type="ARBA" id="ARBA00022697"/>
    </source>
</evidence>
<dbReference type="Gene3D" id="3.30.70.890">
    <property type="entry name" value="GHMP kinase, C-terminal domain"/>
    <property type="match status" value="1"/>
</dbReference>
<keyword evidence="5" id="KW-0028">Amino-acid biosynthesis</keyword>
<feature type="domain" description="GHMP kinase N-terminal" evidence="15">
    <location>
        <begin position="76"/>
        <end position="160"/>
    </location>
</feature>
<dbReference type="PANTHER" id="PTHR20861:SF1">
    <property type="entry name" value="HOMOSERINE KINASE"/>
    <property type="match status" value="1"/>
</dbReference>
<evidence type="ECO:0000256" key="14">
    <source>
        <dbReference type="ARBA" id="ARBA00049913"/>
    </source>
</evidence>
<dbReference type="Proteomes" id="UP000593566">
    <property type="component" value="Unassembled WGS sequence"/>
</dbReference>
<keyword evidence="11" id="KW-0444">Lipid biosynthesis</keyword>
<comment type="caution">
    <text evidence="16">The sequence shown here is derived from an EMBL/GenBank/DDBJ whole genome shotgun (WGS) entry which is preliminary data.</text>
</comment>
<evidence type="ECO:0000256" key="11">
    <source>
        <dbReference type="ARBA" id="ARBA00023011"/>
    </source>
</evidence>
<dbReference type="PANTHER" id="PTHR20861">
    <property type="entry name" value="HOMOSERINE/4-DIPHOSPHOCYTIDYL-2-C-METHYL-D-ERYTHRITOL KINASE"/>
    <property type="match status" value="1"/>
</dbReference>
<organism evidence="16 17">
    <name type="scientific">Letharia lupina</name>
    <dbReference type="NCBI Taxonomy" id="560253"/>
    <lineage>
        <taxon>Eukaryota</taxon>
        <taxon>Fungi</taxon>
        <taxon>Dikarya</taxon>
        <taxon>Ascomycota</taxon>
        <taxon>Pezizomycotina</taxon>
        <taxon>Lecanoromycetes</taxon>
        <taxon>OSLEUM clade</taxon>
        <taxon>Lecanoromycetidae</taxon>
        <taxon>Lecanorales</taxon>
        <taxon>Lecanorineae</taxon>
        <taxon>Parmeliaceae</taxon>
        <taxon>Letharia</taxon>
    </lineage>
</organism>
<dbReference type="SUPFAM" id="SSF54211">
    <property type="entry name" value="Ribosomal protein S5 domain 2-like"/>
    <property type="match status" value="1"/>
</dbReference>
<comment type="pathway">
    <text evidence="1">Amino-acid biosynthesis; L-threonine biosynthesis; L-threonine from L-aspartate: step 4/5.</text>
</comment>
<dbReference type="GO" id="GO:0004413">
    <property type="term" value="F:homoserine kinase activity"/>
    <property type="evidence" value="ECO:0007669"/>
    <property type="project" value="UniProtKB-EC"/>
</dbReference>
<dbReference type="GeneID" id="59330593"/>
<name>A0A8H6CDB6_9LECA</name>
<dbReference type="GO" id="GO:0005524">
    <property type="term" value="F:ATP binding"/>
    <property type="evidence" value="ECO:0007669"/>
    <property type="project" value="UniProtKB-KW"/>
</dbReference>
<evidence type="ECO:0000256" key="2">
    <source>
        <dbReference type="ARBA" id="ARBA00007370"/>
    </source>
</evidence>
<keyword evidence="11" id="KW-0756">Sterol biosynthesis</keyword>
<keyword evidence="13" id="KW-0443">Lipid metabolism</keyword>
<evidence type="ECO:0000256" key="6">
    <source>
        <dbReference type="ARBA" id="ARBA00022679"/>
    </source>
</evidence>
<keyword evidence="13" id="KW-0753">Steroid metabolism</keyword>
<evidence type="ECO:0000313" key="17">
    <source>
        <dbReference type="Proteomes" id="UP000593566"/>
    </source>
</evidence>
<keyword evidence="8" id="KW-0547">Nucleotide-binding</keyword>
<dbReference type="PRINTS" id="PR00958">
    <property type="entry name" value="HOMSERKINASE"/>
</dbReference>
<keyword evidence="17" id="KW-1185">Reference proteome</keyword>
<keyword evidence="11" id="KW-0752">Steroid biosynthesis</keyword>
<dbReference type="SUPFAM" id="SSF55060">
    <property type="entry name" value="GHMP Kinase, C-terminal domain"/>
    <property type="match status" value="1"/>
</dbReference>
<dbReference type="InterPro" id="IPR036554">
    <property type="entry name" value="GHMP_kinase_C_sf"/>
</dbReference>
<dbReference type="AlphaFoldDB" id="A0A8H6CDB6"/>
<evidence type="ECO:0000256" key="5">
    <source>
        <dbReference type="ARBA" id="ARBA00022605"/>
    </source>
</evidence>
<evidence type="ECO:0000313" key="16">
    <source>
        <dbReference type="EMBL" id="KAF6221324.1"/>
    </source>
</evidence>
<evidence type="ECO:0000256" key="1">
    <source>
        <dbReference type="ARBA" id="ARBA00005015"/>
    </source>
</evidence>
<comment type="similarity">
    <text evidence="2">Belongs to the GHMP kinase family. Homoserine kinase subfamily.</text>
</comment>
<dbReference type="GO" id="GO:0009088">
    <property type="term" value="P:threonine biosynthetic process"/>
    <property type="evidence" value="ECO:0007669"/>
    <property type="project" value="UniProtKB-UniPathway"/>
</dbReference>
<evidence type="ECO:0000256" key="9">
    <source>
        <dbReference type="ARBA" id="ARBA00022777"/>
    </source>
</evidence>
<dbReference type="RefSeq" id="XP_037150759.1">
    <property type="nucleotide sequence ID" value="XM_037293106.1"/>
</dbReference>
<evidence type="ECO:0000259" key="15">
    <source>
        <dbReference type="Pfam" id="PF00288"/>
    </source>
</evidence>
<dbReference type="InterPro" id="IPR006203">
    <property type="entry name" value="GHMP_knse_ATP-bd_CS"/>
</dbReference>
<evidence type="ECO:0000256" key="8">
    <source>
        <dbReference type="ARBA" id="ARBA00022741"/>
    </source>
</evidence>
<dbReference type="HAMAP" id="MF_00384">
    <property type="entry name" value="Homoser_kinase"/>
    <property type="match status" value="1"/>
</dbReference>
<evidence type="ECO:0000256" key="13">
    <source>
        <dbReference type="ARBA" id="ARBA00023221"/>
    </source>
</evidence>
<evidence type="ECO:0000256" key="12">
    <source>
        <dbReference type="ARBA" id="ARBA00023166"/>
    </source>
</evidence>
<protein>
    <recommendedName>
        <fullName evidence="4">Homoserine kinase</fullName>
        <ecNumber evidence="3">2.7.1.39</ecNumber>
    </recommendedName>
</protein>
<dbReference type="InterPro" id="IPR014721">
    <property type="entry name" value="Ribsml_uS5_D2-typ_fold_subgr"/>
</dbReference>
<evidence type="ECO:0000256" key="4">
    <source>
        <dbReference type="ARBA" id="ARBA00017858"/>
    </source>
</evidence>
<proteinExistence type="inferred from homology"/>
<sequence length="372" mass="40454">MKIIRVPATSANLGSGFDVLGLALRSAPSASQRFGNFLELQIKDLGQESLSSAPWNCEIICQGEGSELLSSLVHENLVTQVALYVLRCHGKEAFPSATRVTLITAIPLSRGLGSSAAAIVAGVMLGNEAGDLGLSKERMFDYCLMVERHPDNIAPALFGGFIGAFMDIARIEIPLSEVLPKLSGDTDTSLLPIHKPPLSIGCYHHYRLNSDIKAIIVVPTFHSNTAEARSQLPYSYTREDVIFNLQRCALLPVLLGEKPLHAAKISEAMRDRLHQPYRTNLVPGLGEVLLELRYDKYPGLLGTCLSGAGPSVMALATQNFETIAQAIIMILSEAQDVHYDWQVLELDPDGATCNDTNQDFCHVEESESRLVG</sequence>
<dbReference type="GO" id="GO:0016126">
    <property type="term" value="P:sterol biosynthetic process"/>
    <property type="evidence" value="ECO:0007669"/>
    <property type="project" value="UniProtKB-KW"/>
</dbReference>
<dbReference type="InterPro" id="IPR020568">
    <property type="entry name" value="Ribosomal_Su5_D2-typ_SF"/>
</dbReference>
<evidence type="ECO:0000256" key="3">
    <source>
        <dbReference type="ARBA" id="ARBA00012078"/>
    </source>
</evidence>
<evidence type="ECO:0000256" key="10">
    <source>
        <dbReference type="ARBA" id="ARBA00022840"/>
    </source>
</evidence>
<keyword evidence="9" id="KW-0418">Kinase</keyword>
<dbReference type="UniPathway" id="UPA00050">
    <property type="reaction ID" value="UER00064"/>
</dbReference>
<dbReference type="Pfam" id="PF00288">
    <property type="entry name" value="GHMP_kinases_N"/>
    <property type="match status" value="1"/>
</dbReference>
<dbReference type="EC" id="2.7.1.39" evidence="3"/>
<gene>
    <name evidence="16" type="ORF">HO133_002179</name>
</gene>
<dbReference type="EMBL" id="JACCJB010000014">
    <property type="protein sequence ID" value="KAF6221324.1"/>
    <property type="molecule type" value="Genomic_DNA"/>
</dbReference>
<keyword evidence="12" id="KW-1207">Sterol metabolism</keyword>
<keyword evidence="10" id="KW-0067">ATP-binding</keyword>
<dbReference type="PROSITE" id="PS00627">
    <property type="entry name" value="GHMP_KINASES_ATP"/>
    <property type="match status" value="1"/>
</dbReference>
<dbReference type="Gene3D" id="3.30.230.10">
    <property type="match status" value="1"/>
</dbReference>
<dbReference type="NCBIfam" id="TIGR00191">
    <property type="entry name" value="thrB"/>
    <property type="match status" value="1"/>
</dbReference>
<comment type="catalytic activity">
    <reaction evidence="14">
        <text>L-homoserine + ATP = O-phospho-L-homoserine + ADP + H(+)</text>
        <dbReference type="Rhea" id="RHEA:13985"/>
        <dbReference type="ChEBI" id="CHEBI:15378"/>
        <dbReference type="ChEBI" id="CHEBI:30616"/>
        <dbReference type="ChEBI" id="CHEBI:57476"/>
        <dbReference type="ChEBI" id="CHEBI:57590"/>
        <dbReference type="ChEBI" id="CHEBI:456216"/>
        <dbReference type="EC" id="2.7.1.39"/>
    </reaction>
    <physiologicalReaction direction="left-to-right" evidence="14">
        <dbReference type="Rhea" id="RHEA:13986"/>
    </physiologicalReaction>
</comment>
<keyword evidence="7" id="KW-0791">Threonine biosynthesis</keyword>
<dbReference type="InterPro" id="IPR000870">
    <property type="entry name" value="Homoserine_kinase"/>
</dbReference>
<keyword evidence="6" id="KW-0808">Transferase</keyword>
<reference evidence="16 17" key="1">
    <citation type="journal article" date="2020" name="Genomics">
        <title>Complete, high-quality genomes from long-read metagenomic sequencing of two wolf lichen thalli reveals enigmatic genome architecture.</title>
        <authorList>
            <person name="McKenzie S.K."/>
            <person name="Walston R.F."/>
            <person name="Allen J.L."/>
        </authorList>
    </citation>
    <scope>NUCLEOTIDE SEQUENCE [LARGE SCALE GENOMIC DNA]</scope>
    <source>
        <strain evidence="16">WasteWater1</strain>
    </source>
</reference>